<dbReference type="Proteomes" id="UP000319852">
    <property type="component" value="Chromosome"/>
</dbReference>
<feature type="transmembrane region" description="Helical" evidence="1">
    <location>
        <begin position="65"/>
        <end position="83"/>
    </location>
</feature>
<evidence type="ECO:0008006" key="4">
    <source>
        <dbReference type="Google" id="ProtNLM"/>
    </source>
</evidence>
<feature type="transmembrane region" description="Helical" evidence="1">
    <location>
        <begin position="103"/>
        <end position="125"/>
    </location>
</feature>
<name>A0A517MTZ9_9BACT</name>
<gene>
    <name evidence="2" type="ORF">HG15A2_16280</name>
</gene>
<organism evidence="2 3">
    <name type="scientific">Adhaeretor mobilis</name>
    <dbReference type="NCBI Taxonomy" id="1930276"/>
    <lineage>
        <taxon>Bacteria</taxon>
        <taxon>Pseudomonadati</taxon>
        <taxon>Planctomycetota</taxon>
        <taxon>Planctomycetia</taxon>
        <taxon>Pirellulales</taxon>
        <taxon>Lacipirellulaceae</taxon>
        <taxon>Adhaeretor</taxon>
    </lineage>
</organism>
<reference evidence="2 3" key="1">
    <citation type="submission" date="2019-02" db="EMBL/GenBank/DDBJ databases">
        <title>Deep-cultivation of Planctomycetes and their phenomic and genomic characterization uncovers novel biology.</title>
        <authorList>
            <person name="Wiegand S."/>
            <person name="Jogler M."/>
            <person name="Boedeker C."/>
            <person name="Pinto D."/>
            <person name="Vollmers J."/>
            <person name="Rivas-Marin E."/>
            <person name="Kohn T."/>
            <person name="Peeters S.H."/>
            <person name="Heuer A."/>
            <person name="Rast P."/>
            <person name="Oberbeckmann S."/>
            <person name="Bunk B."/>
            <person name="Jeske O."/>
            <person name="Meyerdierks A."/>
            <person name="Storesund J.E."/>
            <person name="Kallscheuer N."/>
            <person name="Luecker S."/>
            <person name="Lage O.M."/>
            <person name="Pohl T."/>
            <person name="Merkel B.J."/>
            <person name="Hornburger P."/>
            <person name="Mueller R.-W."/>
            <person name="Bruemmer F."/>
            <person name="Labrenz M."/>
            <person name="Spormann A.M."/>
            <person name="Op den Camp H."/>
            <person name="Overmann J."/>
            <person name="Amann R."/>
            <person name="Jetten M.S.M."/>
            <person name="Mascher T."/>
            <person name="Medema M.H."/>
            <person name="Devos D.P."/>
            <person name="Kaster A.-K."/>
            <person name="Ovreas L."/>
            <person name="Rohde M."/>
            <person name="Galperin M.Y."/>
            <person name="Jogler C."/>
        </authorList>
    </citation>
    <scope>NUCLEOTIDE SEQUENCE [LARGE SCALE GENOMIC DNA]</scope>
    <source>
        <strain evidence="2 3">HG15A2</strain>
    </source>
</reference>
<dbReference type="AlphaFoldDB" id="A0A517MTZ9"/>
<dbReference type="OrthoDB" id="5360192at2"/>
<dbReference type="Pfam" id="PF10990">
    <property type="entry name" value="DUF2809"/>
    <property type="match status" value="1"/>
</dbReference>
<dbReference type="KEGG" id="amob:HG15A2_16280"/>
<proteinExistence type="predicted"/>
<feature type="transmembrane region" description="Helical" evidence="1">
    <location>
        <begin position="39"/>
        <end position="58"/>
    </location>
</feature>
<accession>A0A517MTZ9</accession>
<protein>
    <recommendedName>
        <fullName evidence="4">DUF2809 domain-containing protein</fullName>
    </recommendedName>
</protein>
<keyword evidence="1" id="KW-0472">Membrane</keyword>
<dbReference type="InterPro" id="IPR021257">
    <property type="entry name" value="DUF2809"/>
</dbReference>
<evidence type="ECO:0000313" key="2">
    <source>
        <dbReference type="EMBL" id="QDS98354.1"/>
    </source>
</evidence>
<evidence type="ECO:0000256" key="1">
    <source>
        <dbReference type="SAM" id="Phobius"/>
    </source>
</evidence>
<keyword evidence="1" id="KW-0812">Transmembrane</keyword>
<sequence>MPTWKRRLAYLIATLIVVTLGLASRHFGSSLPTLLADYAGDSLWALMVFFLVSCLWPCRQIALRAAVALSFAFLIEASQLYHAPWIDSLRATRLGGLVLGFGFLWSDLACYTVGVVFGAIVDHWITTQGVRPLTKH</sequence>
<dbReference type="RefSeq" id="WP_145059437.1">
    <property type="nucleotide sequence ID" value="NZ_CP036263.1"/>
</dbReference>
<dbReference type="EMBL" id="CP036263">
    <property type="protein sequence ID" value="QDS98354.1"/>
    <property type="molecule type" value="Genomic_DNA"/>
</dbReference>
<evidence type="ECO:0000313" key="3">
    <source>
        <dbReference type="Proteomes" id="UP000319852"/>
    </source>
</evidence>
<keyword evidence="1" id="KW-1133">Transmembrane helix</keyword>
<keyword evidence="3" id="KW-1185">Reference proteome</keyword>